<name>A0A1N7SKH9_9BURK</name>
<accession>A0A1N7SKH9</accession>
<proteinExistence type="predicted"/>
<reference evidence="2" key="1">
    <citation type="submission" date="2016-12" db="EMBL/GenBank/DDBJ databases">
        <authorList>
            <person name="Moulin L."/>
        </authorList>
    </citation>
    <scope>NUCLEOTIDE SEQUENCE [LARGE SCALE GENOMIC DNA]</scope>
    <source>
        <strain evidence="2">STM 7183</strain>
    </source>
</reference>
<dbReference type="EMBL" id="CYGY02000061">
    <property type="protein sequence ID" value="SIT47907.1"/>
    <property type="molecule type" value="Genomic_DNA"/>
</dbReference>
<feature type="signal peptide" evidence="1">
    <location>
        <begin position="1"/>
        <end position="25"/>
    </location>
</feature>
<sequence>MRRKNVLVHAMAIGVLSFSVLPASAGTKVLEFQLVTKPIDPRVIEAPNIENQTIMQSRAFGVGVFKDGRIAVKDFVVVIDLNKGVGSGFGYSTYTFDDGSSVTARFTLEAKPNAVTHGDYKIISGTGAFAGATGTGTFDRVPSKLNVNLYNVKLNIVTP</sequence>
<evidence type="ECO:0000313" key="2">
    <source>
        <dbReference type="EMBL" id="SIT47907.1"/>
    </source>
</evidence>
<protein>
    <recommendedName>
        <fullName evidence="4">Dirigent protein</fullName>
    </recommendedName>
</protein>
<evidence type="ECO:0000256" key="1">
    <source>
        <dbReference type="SAM" id="SignalP"/>
    </source>
</evidence>
<evidence type="ECO:0008006" key="4">
    <source>
        <dbReference type="Google" id="ProtNLM"/>
    </source>
</evidence>
<organism evidence="2 3">
    <name type="scientific">Paraburkholderia piptadeniae</name>
    <dbReference type="NCBI Taxonomy" id="1701573"/>
    <lineage>
        <taxon>Bacteria</taxon>
        <taxon>Pseudomonadati</taxon>
        <taxon>Pseudomonadota</taxon>
        <taxon>Betaproteobacteria</taxon>
        <taxon>Burkholderiales</taxon>
        <taxon>Burkholderiaceae</taxon>
        <taxon>Paraburkholderia</taxon>
    </lineage>
</organism>
<dbReference type="AlphaFoldDB" id="A0A1N7SKH9"/>
<evidence type="ECO:0000313" key="3">
    <source>
        <dbReference type="Proteomes" id="UP000195569"/>
    </source>
</evidence>
<comment type="caution">
    <text evidence="2">The sequence shown here is derived from an EMBL/GenBank/DDBJ whole genome shotgun (WGS) entry which is preliminary data.</text>
</comment>
<keyword evidence="3" id="KW-1185">Reference proteome</keyword>
<dbReference type="Proteomes" id="UP000195569">
    <property type="component" value="Unassembled WGS sequence"/>
</dbReference>
<keyword evidence="1" id="KW-0732">Signal</keyword>
<dbReference type="RefSeq" id="WP_218274553.1">
    <property type="nucleotide sequence ID" value="NZ_CYGY02000061.1"/>
</dbReference>
<gene>
    <name evidence="2" type="ORF">BN2476_610018</name>
</gene>
<feature type="chain" id="PRO_5013088730" description="Dirigent protein" evidence="1">
    <location>
        <begin position="26"/>
        <end position="159"/>
    </location>
</feature>